<keyword evidence="6" id="KW-1185">Reference proteome</keyword>
<dbReference type="GO" id="GO:0005524">
    <property type="term" value="F:ATP binding"/>
    <property type="evidence" value="ECO:0007669"/>
    <property type="project" value="UniProtKB-UniRule"/>
</dbReference>
<reference evidence="5" key="1">
    <citation type="journal article" date="2022" name="Int. J. Syst. Evol. Microbiol.">
        <title>Genome-based, phenotypic and chemotaxonomic classification of Faecalibacterium strains: proposal of three novel species Faecalibacterium duncaniae sp. nov., Faecalibacterium hattorii sp. nov. and Faecalibacterium gallinarum sp. nov. .</title>
        <authorList>
            <person name="Sakamoto M."/>
            <person name="Sakurai N."/>
            <person name="Tanno H."/>
            <person name="Iino T."/>
            <person name="Ohkuma M."/>
            <person name="Endo A."/>
        </authorList>
    </citation>
    <scope>NUCLEOTIDE SEQUENCE</scope>
    <source>
        <strain evidence="5">JCM 17207</strain>
    </source>
</reference>
<comment type="function">
    <text evidence="3">Catalyzes the phosphorylation of the 3'-hydroxyl group of dephosphocoenzyme A to form coenzyme A.</text>
</comment>
<evidence type="ECO:0000256" key="4">
    <source>
        <dbReference type="NCBIfam" id="TIGR00152"/>
    </source>
</evidence>
<dbReference type="GO" id="GO:0015937">
    <property type="term" value="P:coenzyme A biosynthetic process"/>
    <property type="evidence" value="ECO:0007669"/>
    <property type="project" value="UniProtKB-UniRule"/>
</dbReference>
<dbReference type="Proteomes" id="UP001055185">
    <property type="component" value="Unassembled WGS sequence"/>
</dbReference>
<accession>A0AA37IY62</accession>
<keyword evidence="3 5" id="KW-0418">Kinase</keyword>
<dbReference type="Pfam" id="PF01121">
    <property type="entry name" value="CoaE"/>
    <property type="match status" value="1"/>
</dbReference>
<dbReference type="EC" id="2.7.1.24" evidence="3 4"/>
<dbReference type="SUPFAM" id="SSF52540">
    <property type="entry name" value="P-loop containing nucleoside triphosphate hydrolases"/>
    <property type="match status" value="1"/>
</dbReference>
<comment type="pathway">
    <text evidence="3">Cofactor biosynthesis; coenzyme A biosynthesis; CoA from (R)-pantothenate: step 5/5.</text>
</comment>
<dbReference type="NCBIfam" id="TIGR00152">
    <property type="entry name" value="dephospho-CoA kinase"/>
    <property type="match status" value="1"/>
</dbReference>
<feature type="binding site" evidence="3">
    <location>
        <begin position="11"/>
        <end position="16"/>
    </location>
    <ligand>
        <name>ATP</name>
        <dbReference type="ChEBI" id="CHEBI:30616"/>
    </ligand>
</feature>
<evidence type="ECO:0000313" key="5">
    <source>
        <dbReference type="EMBL" id="GJN63762.1"/>
    </source>
</evidence>
<proteinExistence type="inferred from homology"/>
<evidence type="ECO:0000256" key="2">
    <source>
        <dbReference type="ARBA" id="ARBA00022840"/>
    </source>
</evidence>
<protein>
    <recommendedName>
        <fullName evidence="3 4">Dephospho-CoA kinase</fullName>
        <ecNumber evidence="3 4">2.7.1.24</ecNumber>
    </recommendedName>
    <alternativeName>
        <fullName evidence="3">Dephosphocoenzyme A kinase</fullName>
    </alternativeName>
</protein>
<comment type="subcellular location">
    <subcellularLocation>
        <location evidence="3">Cytoplasm</location>
    </subcellularLocation>
</comment>
<keyword evidence="1 3" id="KW-0547">Nucleotide-binding</keyword>
<dbReference type="PROSITE" id="PS51219">
    <property type="entry name" value="DPCK"/>
    <property type="match status" value="1"/>
</dbReference>
<dbReference type="GO" id="GO:0004140">
    <property type="term" value="F:dephospho-CoA kinase activity"/>
    <property type="evidence" value="ECO:0007669"/>
    <property type="project" value="UniProtKB-UniRule"/>
</dbReference>
<evidence type="ECO:0000256" key="3">
    <source>
        <dbReference type="HAMAP-Rule" id="MF_00376"/>
    </source>
</evidence>
<dbReference type="Gene3D" id="3.40.50.300">
    <property type="entry name" value="P-loop containing nucleotide triphosphate hydrolases"/>
    <property type="match status" value="1"/>
</dbReference>
<evidence type="ECO:0000313" key="6">
    <source>
        <dbReference type="Proteomes" id="UP001055185"/>
    </source>
</evidence>
<comment type="caution">
    <text evidence="5">The sequence shown here is derived from an EMBL/GenBank/DDBJ whole genome shotgun (WGS) entry which is preliminary data.</text>
</comment>
<name>A0AA37IY62_9FIRM</name>
<dbReference type="HAMAP" id="MF_00376">
    <property type="entry name" value="Dephospho_CoA_kinase"/>
    <property type="match status" value="1"/>
</dbReference>
<dbReference type="AlphaFoldDB" id="A0AA37IY62"/>
<dbReference type="CDD" id="cd02022">
    <property type="entry name" value="DPCK"/>
    <property type="match status" value="1"/>
</dbReference>
<comment type="catalytic activity">
    <reaction evidence="3">
        <text>3'-dephospho-CoA + ATP = ADP + CoA + H(+)</text>
        <dbReference type="Rhea" id="RHEA:18245"/>
        <dbReference type="ChEBI" id="CHEBI:15378"/>
        <dbReference type="ChEBI" id="CHEBI:30616"/>
        <dbReference type="ChEBI" id="CHEBI:57287"/>
        <dbReference type="ChEBI" id="CHEBI:57328"/>
        <dbReference type="ChEBI" id="CHEBI:456216"/>
        <dbReference type="EC" id="2.7.1.24"/>
    </reaction>
</comment>
<keyword evidence="3" id="KW-0963">Cytoplasm</keyword>
<evidence type="ECO:0000256" key="1">
    <source>
        <dbReference type="ARBA" id="ARBA00022741"/>
    </source>
</evidence>
<gene>
    <name evidence="3 5" type="primary">coaE</name>
    <name evidence="5" type="ORF">JCM17207_03870</name>
</gene>
<organism evidence="5 6">
    <name type="scientific">Faecalibacterium gallinarum</name>
    <dbReference type="NCBI Taxonomy" id="2903556"/>
    <lineage>
        <taxon>Bacteria</taxon>
        <taxon>Bacillati</taxon>
        <taxon>Bacillota</taxon>
        <taxon>Clostridia</taxon>
        <taxon>Eubacteriales</taxon>
        <taxon>Oscillospiraceae</taxon>
        <taxon>Faecalibacterium</taxon>
    </lineage>
</organism>
<keyword evidence="3" id="KW-0808">Transferase</keyword>
<dbReference type="GO" id="GO:0005737">
    <property type="term" value="C:cytoplasm"/>
    <property type="evidence" value="ECO:0007669"/>
    <property type="project" value="UniProtKB-SubCell"/>
</dbReference>
<dbReference type="InterPro" id="IPR001977">
    <property type="entry name" value="Depp_CoAkinase"/>
</dbReference>
<keyword evidence="2 3" id="KW-0067">ATP-binding</keyword>
<comment type="similarity">
    <text evidence="3">Belongs to the CoaE family.</text>
</comment>
<dbReference type="InterPro" id="IPR027417">
    <property type="entry name" value="P-loop_NTPase"/>
</dbReference>
<dbReference type="RefSeq" id="WP_238315949.1">
    <property type="nucleotide sequence ID" value="NZ_BQKV01000018.1"/>
</dbReference>
<dbReference type="EMBL" id="BQKV01000018">
    <property type="protein sequence ID" value="GJN63762.1"/>
    <property type="molecule type" value="Genomic_DNA"/>
</dbReference>
<dbReference type="PANTHER" id="PTHR10695:SF46">
    <property type="entry name" value="BIFUNCTIONAL COENZYME A SYNTHASE-RELATED"/>
    <property type="match status" value="1"/>
</dbReference>
<dbReference type="PANTHER" id="PTHR10695">
    <property type="entry name" value="DEPHOSPHO-COA KINASE-RELATED"/>
    <property type="match status" value="1"/>
</dbReference>
<sequence>MRTVGITGRSGCGKSTVTALFVERGIPVADADQISREILLPGSPVLEKLAERFGPDILEPDTGALRRRLLADRAFATPEGKTALDEITHPEIIRRVRAARQAAREAGSPLFAIDGAVIVGTALEAECDDLVVVTAPYETSVERIARRDGISPEMARRRLDAQTPEDVLTARASFQLENTGTLETLRQVAGRVLDQLLARAAGQKGGSGRSI</sequence>
<keyword evidence="3" id="KW-0173">Coenzyme A biosynthesis</keyword>